<comment type="caution">
    <text evidence="2">The sequence shown here is derived from an EMBL/GenBank/DDBJ whole genome shotgun (WGS) entry which is preliminary data.</text>
</comment>
<dbReference type="Proteomes" id="UP000231263">
    <property type="component" value="Unassembled WGS sequence"/>
</dbReference>
<feature type="coiled-coil region" evidence="1">
    <location>
        <begin position="23"/>
        <end position="50"/>
    </location>
</feature>
<sequence>MFGIVSVLLILAVYVTKVKYTEIDTAKNEIIALQNDLNNAEKLMNSKESQIPLFTTSFRGLDGKPKVVSIDRKTGLESELALDWPGISSLVAVPQVGFDGRIYVSLIRDEADFFSAVSEVNLKTGDVSETGLRSQSGILSPDQSQTVVFSSDISDKLYNDYLENQILVYNFNKGNITVVGELKNDESLTDREPDFNDPFKKVSINWVNNSCILVGVYQKSVLENGDITYSFKENREMCLN</sequence>
<dbReference type="AlphaFoldDB" id="A0A2M7XFI3"/>
<dbReference type="EMBL" id="PFWT01000009">
    <property type="protein sequence ID" value="PJA46633.1"/>
    <property type="molecule type" value="Genomic_DNA"/>
</dbReference>
<gene>
    <name evidence="2" type="ORF">CO173_02595</name>
</gene>
<evidence type="ECO:0000256" key="1">
    <source>
        <dbReference type="SAM" id="Coils"/>
    </source>
</evidence>
<name>A0A2M7XFI3_9BACT</name>
<reference evidence="3" key="1">
    <citation type="submission" date="2017-09" db="EMBL/GenBank/DDBJ databases">
        <title>Depth-based differentiation of microbial function through sediment-hosted aquifers and enrichment of novel symbionts in the deep terrestrial subsurface.</title>
        <authorList>
            <person name="Probst A.J."/>
            <person name="Ladd B."/>
            <person name="Jarett J.K."/>
            <person name="Geller-Mcgrath D.E."/>
            <person name="Sieber C.M.K."/>
            <person name="Emerson J.B."/>
            <person name="Anantharaman K."/>
            <person name="Thomas B.C."/>
            <person name="Malmstrom R."/>
            <person name="Stieglmeier M."/>
            <person name="Klingl A."/>
            <person name="Woyke T."/>
            <person name="Ryan C.M."/>
            <person name="Banfield J.F."/>
        </authorList>
    </citation>
    <scope>NUCLEOTIDE SEQUENCE [LARGE SCALE GENOMIC DNA]</scope>
</reference>
<evidence type="ECO:0000313" key="3">
    <source>
        <dbReference type="Proteomes" id="UP000231263"/>
    </source>
</evidence>
<dbReference type="SUPFAM" id="SSF69304">
    <property type="entry name" value="Tricorn protease N-terminal domain"/>
    <property type="match status" value="1"/>
</dbReference>
<proteinExistence type="predicted"/>
<accession>A0A2M7XFI3</accession>
<keyword evidence="1" id="KW-0175">Coiled coil</keyword>
<evidence type="ECO:0000313" key="2">
    <source>
        <dbReference type="EMBL" id="PJA46633.1"/>
    </source>
</evidence>
<organism evidence="2 3">
    <name type="scientific">Candidatus Uhrbacteria bacterium CG_4_9_14_3_um_filter_41_35</name>
    <dbReference type="NCBI Taxonomy" id="1975034"/>
    <lineage>
        <taxon>Bacteria</taxon>
        <taxon>Candidatus Uhriibacteriota</taxon>
    </lineage>
</organism>
<protein>
    <submittedName>
        <fullName evidence="2">Uncharacterized protein</fullName>
    </submittedName>
</protein>